<comment type="caution">
    <text evidence="1">The sequence shown here is derived from an EMBL/GenBank/DDBJ whole genome shotgun (WGS) entry which is preliminary data.</text>
</comment>
<evidence type="ECO:0000313" key="1">
    <source>
        <dbReference type="EMBL" id="EJK57168.1"/>
    </source>
</evidence>
<gene>
    <name evidence="1" type="ORF">THAOC_22819</name>
</gene>
<dbReference type="AlphaFoldDB" id="K0RTK1"/>
<reference evidence="1 2" key="1">
    <citation type="journal article" date="2012" name="Genome Biol.">
        <title>Genome and low-iron response of an oceanic diatom adapted to chronic iron limitation.</title>
        <authorList>
            <person name="Lommer M."/>
            <person name="Specht M."/>
            <person name="Roy A.S."/>
            <person name="Kraemer L."/>
            <person name="Andreson R."/>
            <person name="Gutowska M.A."/>
            <person name="Wolf J."/>
            <person name="Bergner S.V."/>
            <person name="Schilhabel M.B."/>
            <person name="Klostermeier U.C."/>
            <person name="Beiko R.G."/>
            <person name="Rosenstiel P."/>
            <person name="Hippler M."/>
            <person name="Laroche J."/>
        </authorList>
    </citation>
    <scope>NUCLEOTIDE SEQUENCE [LARGE SCALE GENOMIC DNA]</scope>
    <source>
        <strain evidence="1 2">CCMP1005</strain>
    </source>
</reference>
<keyword evidence="2" id="KW-1185">Reference proteome</keyword>
<proteinExistence type="predicted"/>
<accession>K0RTK1</accession>
<name>K0RTK1_THAOC</name>
<protein>
    <submittedName>
        <fullName evidence="1">Uncharacterized protein</fullName>
    </submittedName>
</protein>
<dbReference type="Proteomes" id="UP000266841">
    <property type="component" value="Unassembled WGS sequence"/>
</dbReference>
<organism evidence="1 2">
    <name type="scientific">Thalassiosira oceanica</name>
    <name type="common">Marine diatom</name>
    <dbReference type="NCBI Taxonomy" id="159749"/>
    <lineage>
        <taxon>Eukaryota</taxon>
        <taxon>Sar</taxon>
        <taxon>Stramenopiles</taxon>
        <taxon>Ochrophyta</taxon>
        <taxon>Bacillariophyta</taxon>
        <taxon>Coscinodiscophyceae</taxon>
        <taxon>Thalassiosirophycidae</taxon>
        <taxon>Thalassiosirales</taxon>
        <taxon>Thalassiosiraceae</taxon>
        <taxon>Thalassiosira</taxon>
    </lineage>
</organism>
<feature type="non-terminal residue" evidence="1">
    <location>
        <position position="1"/>
    </location>
</feature>
<evidence type="ECO:0000313" key="2">
    <source>
        <dbReference type="Proteomes" id="UP000266841"/>
    </source>
</evidence>
<dbReference type="EMBL" id="AGNL01029247">
    <property type="protein sequence ID" value="EJK57168.1"/>
    <property type="molecule type" value="Genomic_DNA"/>
</dbReference>
<sequence length="146" mass="15841">LGYYSTYDVLFTAKIIARERRYGRNPSSPDFADARRTAPILGFRRLGTICSDLLYDIGSRRFDVACPLAQPGEHACIVEVDSLVVDIEAGKARLFPGAAGGSAGRPWRKADTDPVATVRIGARYHRLAGPKGASARRVCCTVGKRT</sequence>